<evidence type="ECO:0000259" key="8">
    <source>
        <dbReference type="PROSITE" id="PS50004"/>
    </source>
</evidence>
<accession>A0A7K4ZFI2</accession>
<feature type="coiled-coil region" evidence="6">
    <location>
        <begin position="308"/>
        <end position="359"/>
    </location>
</feature>
<proteinExistence type="inferred from homology"/>
<dbReference type="GO" id="GO:1905515">
    <property type="term" value="P:non-motile cilium assembly"/>
    <property type="evidence" value="ECO:0007669"/>
    <property type="project" value="TreeGrafter"/>
</dbReference>
<feature type="coiled-coil region" evidence="6">
    <location>
        <begin position="46"/>
        <end position="138"/>
    </location>
</feature>
<dbReference type="AlphaFoldDB" id="A0A7K4ZFI2"/>
<dbReference type="InterPro" id="IPR031139">
    <property type="entry name" value="RPGRIP1_fam"/>
</dbReference>
<dbReference type="InterPro" id="IPR035892">
    <property type="entry name" value="C2_domain_sf"/>
</dbReference>
<dbReference type="PROSITE" id="PS50004">
    <property type="entry name" value="C2"/>
    <property type="match status" value="1"/>
</dbReference>
<evidence type="ECO:0000313" key="10">
    <source>
        <dbReference type="Proteomes" id="UP000517892"/>
    </source>
</evidence>
<feature type="non-terminal residue" evidence="9">
    <location>
        <position position="1"/>
    </location>
</feature>
<dbReference type="EMBL" id="VYZI01000030">
    <property type="protein sequence ID" value="NWR70142.1"/>
    <property type="molecule type" value="Genomic_DNA"/>
</dbReference>
<dbReference type="SMART" id="SM00239">
    <property type="entry name" value="C2"/>
    <property type="match status" value="1"/>
</dbReference>
<feature type="domain" description="C2" evidence="8">
    <location>
        <begin position="758"/>
        <end position="880"/>
    </location>
</feature>
<comment type="subcellular location">
    <subcellularLocation>
        <location evidence="1">Cell projection</location>
        <location evidence="1">Cilium</location>
    </subcellularLocation>
</comment>
<dbReference type="GO" id="GO:0031870">
    <property type="term" value="F:thromboxane A2 receptor binding"/>
    <property type="evidence" value="ECO:0007669"/>
    <property type="project" value="TreeGrafter"/>
</dbReference>
<feature type="coiled-coil region" evidence="6">
    <location>
        <begin position="199"/>
        <end position="240"/>
    </location>
</feature>
<dbReference type="InterPro" id="IPR000008">
    <property type="entry name" value="C2_dom"/>
</dbReference>
<feature type="non-terminal residue" evidence="9">
    <location>
        <position position="1233"/>
    </location>
</feature>
<evidence type="ECO:0000313" key="9">
    <source>
        <dbReference type="EMBL" id="NWR70142.1"/>
    </source>
</evidence>
<feature type="region of interest" description="Disordered" evidence="7">
    <location>
        <begin position="973"/>
        <end position="1054"/>
    </location>
</feature>
<dbReference type="GO" id="GO:0046548">
    <property type="term" value="P:retinal rod cell development"/>
    <property type="evidence" value="ECO:0007669"/>
    <property type="project" value="TreeGrafter"/>
</dbReference>
<dbReference type="OrthoDB" id="2133912at2759"/>
<evidence type="ECO:0000256" key="2">
    <source>
        <dbReference type="ARBA" id="ARBA00006042"/>
    </source>
</evidence>
<dbReference type="FunFam" id="2.60.40.150:FF:000073">
    <property type="entry name" value="protein fantom isoform X1"/>
    <property type="match status" value="1"/>
</dbReference>
<evidence type="ECO:0000256" key="1">
    <source>
        <dbReference type="ARBA" id="ARBA00004138"/>
    </source>
</evidence>
<dbReference type="PANTHER" id="PTHR14240:SF4">
    <property type="entry name" value="PROTEIN FANTOM"/>
    <property type="match status" value="1"/>
</dbReference>
<keyword evidence="5" id="KW-0966">Cell projection</keyword>
<comment type="caution">
    <text evidence="9">The sequence shown here is derived from an EMBL/GenBank/DDBJ whole genome shotgun (WGS) entry which is preliminary data.</text>
</comment>
<feature type="compositionally biased region" description="Acidic residues" evidence="7">
    <location>
        <begin position="1018"/>
        <end position="1039"/>
    </location>
</feature>
<evidence type="ECO:0000256" key="7">
    <source>
        <dbReference type="SAM" id="MobiDB-lite"/>
    </source>
</evidence>
<feature type="coiled-coil region" evidence="6">
    <location>
        <begin position="475"/>
        <end position="537"/>
    </location>
</feature>
<gene>
    <name evidence="9" type="primary">Rpgrip1l</name>
    <name evidence="9" type="ORF">CENUNI_R09015</name>
</gene>
<feature type="compositionally biased region" description="Basic and acidic residues" evidence="7">
    <location>
        <begin position="973"/>
        <end position="985"/>
    </location>
</feature>
<dbReference type="Gene3D" id="2.60.40.150">
    <property type="entry name" value="C2 domain"/>
    <property type="match status" value="3"/>
</dbReference>
<feature type="compositionally biased region" description="Low complexity" evidence="7">
    <location>
        <begin position="1040"/>
        <end position="1053"/>
    </location>
</feature>
<sequence length="1233" mass="141445">MSLPAGENVGDLPVRDVGLTLAGTGGLQESTALTAKARQAVSRISREELEDKFLRLRDENNLLKQHANKQEEKIKRMTTKLIQLVNAKKKSEQVGGGPKRLGRAVELEEMIEHLQERVHELEKQNESLRSKLITAKQQVQIQGHRPCPYGYVQSRVNTGLKKVNEGVGVQENTKKGMRVLDLEVTSLNLVSSEYGQSALEDARTKIRNLEIVTESQKERIERLERDREILESQLRRKGKEIEESVLRLKEQETTTQRLNIQENVEMIKVRKQLAEKSNALTAMEGKFLQLQENERNLKTSHAALLAKSDELNLLLKEERLKCLNLEKQLQSATISNRRTEQLQERISDLEKENELLSENYSMLCNSVLSMTHEKQWKLKEQQLKLQMTKLEAAIESNLAEKNEILDKIKVEREQKEKLMQENRDLQLCNLEQQKQLDELKNQMKSLAQVNTISVEKHQQQKEDLVFVEKVDDDTRKDLELSMQELQLTHAETVQELEKTRSMLIVQHRINKDYQAEVEAVTQKMENLRKDYELKLEQYVHLLDIRAARIRKLEAQLRDIVYGTKPHKSKPEVVPGDTADELDEVLHLKRGENLFEIHISRAIFSSGALDAFGNREPATFCTYGFYDFELQITPVVFGRTPSYDFTSQYLVQADDCFLHYLQEKSITLEVHLACGVDYETVATCQLKLHEVLEDNRKIYSTANLVGINGNVQNYGTIEYWIRLRVPMDQAIRLYKERSKALGYITSNFRQREQASQQHVFETSQASTSTDGNLNELHITIKCCNNLHSRKKNHQPNPYVVYKFFDFDDYDTAIIPSSNNPQIDDHMYFQVSMTADLDHYLKAQSVVFYVFDDAETEEGAYIGKASVPLISLAYDRSISGTFELTDPERRVTGAITVELKWKSVYQPPSGSVMAADLGNYIENEKSRVTELPAGKKTRLPPALSSSFTSVTVSNLTDSQKLGYKRPITAGHLHVVHEVRPERQAGDEVKEEAEEIPEEKEDISHLSEGQFADRSSVTSADETEITEELEPEDQDDRQENEVIESTTTDSDESVVSRPISKGIKQAAEKIRIEITSLSLTESRVTSDETIQQLFVECRLYNLIAEETPLSLPKPRCGQWIHYNYSNVIHVDKANNRARREYLKSMLLKPDLHPDSLRFTVVSDPPDDQQHLECEDIGFAYVSLREIFQEQRDVIEQEIDIFDSEDDSTVIGKLKVTVEALHALRSVYEECEDDLES</sequence>
<dbReference type="SUPFAM" id="SSF49562">
    <property type="entry name" value="C2 domain (Calcium/lipid-binding domain, CaLB)"/>
    <property type="match status" value="2"/>
</dbReference>
<dbReference type="Pfam" id="PF11618">
    <property type="entry name" value="C2-C2_1"/>
    <property type="match status" value="1"/>
</dbReference>
<dbReference type="Pfam" id="PF00168">
    <property type="entry name" value="C2"/>
    <property type="match status" value="1"/>
</dbReference>
<evidence type="ECO:0000256" key="5">
    <source>
        <dbReference type="ARBA" id="ARBA00023273"/>
    </source>
</evidence>
<evidence type="ECO:0000256" key="3">
    <source>
        <dbReference type="ARBA" id="ARBA00023054"/>
    </source>
</evidence>
<evidence type="ECO:0000256" key="6">
    <source>
        <dbReference type="SAM" id="Coils"/>
    </source>
</evidence>
<dbReference type="InterPro" id="IPR021656">
    <property type="entry name" value="C2-C2_1"/>
</dbReference>
<dbReference type="Pfam" id="PF18111">
    <property type="entry name" value="RPGR1_C"/>
    <property type="match status" value="1"/>
</dbReference>
<name>A0A7K4ZFI2_9AVES</name>
<keyword evidence="3 6" id="KW-0175">Coiled coil</keyword>
<feature type="compositionally biased region" description="Acidic residues" evidence="7">
    <location>
        <begin position="986"/>
        <end position="998"/>
    </location>
</feature>
<organism evidence="9 10">
    <name type="scientific">Centropus unirufus</name>
    <dbReference type="NCBI Taxonomy" id="1118519"/>
    <lineage>
        <taxon>Eukaryota</taxon>
        <taxon>Metazoa</taxon>
        <taxon>Chordata</taxon>
        <taxon>Craniata</taxon>
        <taxon>Vertebrata</taxon>
        <taxon>Euteleostomi</taxon>
        <taxon>Archelosauria</taxon>
        <taxon>Archosauria</taxon>
        <taxon>Dinosauria</taxon>
        <taxon>Saurischia</taxon>
        <taxon>Theropoda</taxon>
        <taxon>Coelurosauria</taxon>
        <taxon>Aves</taxon>
        <taxon>Neognathae</taxon>
        <taxon>Neoaves</taxon>
        <taxon>Otidimorphae</taxon>
        <taxon>Cuculiformes</taxon>
        <taxon>Centropidae</taxon>
        <taxon>Centropus</taxon>
    </lineage>
</organism>
<evidence type="ECO:0000256" key="4">
    <source>
        <dbReference type="ARBA" id="ARBA00023069"/>
    </source>
</evidence>
<keyword evidence="4" id="KW-0969">Cilium</keyword>
<keyword evidence="10" id="KW-1185">Reference proteome</keyword>
<dbReference type="Proteomes" id="UP000517892">
    <property type="component" value="Unassembled WGS sequence"/>
</dbReference>
<dbReference type="GO" id="GO:0005856">
    <property type="term" value="C:cytoskeleton"/>
    <property type="evidence" value="ECO:0007669"/>
    <property type="project" value="UniProtKB-ARBA"/>
</dbReference>
<feature type="coiled-coil region" evidence="6">
    <location>
        <begin position="398"/>
        <end position="449"/>
    </location>
</feature>
<dbReference type="InterPro" id="IPR041091">
    <property type="entry name" value="RPGRIP1_C"/>
</dbReference>
<dbReference type="CDD" id="cd00030">
    <property type="entry name" value="C2"/>
    <property type="match status" value="1"/>
</dbReference>
<protein>
    <submittedName>
        <fullName evidence="9">FTM protein</fullName>
    </submittedName>
</protein>
<comment type="similarity">
    <text evidence="2">Belongs to the RPGRIP1 family.</text>
</comment>
<reference evidence="9 10" key="1">
    <citation type="submission" date="2019-09" db="EMBL/GenBank/DDBJ databases">
        <title>Bird 10,000 Genomes (B10K) Project - Family phase.</title>
        <authorList>
            <person name="Zhang G."/>
        </authorList>
    </citation>
    <scope>NUCLEOTIDE SEQUENCE [LARGE SCALE GENOMIC DNA]</scope>
    <source>
        <strain evidence="9">B10K-DU-017-25</strain>
        <tissue evidence="9">Mixed tissue sample</tissue>
    </source>
</reference>
<dbReference type="PANTHER" id="PTHR14240">
    <property type="entry name" value="RETINITIS PIGMENTOSA GTPASE REGULATOR-INTERACTING PROTEIN"/>
    <property type="match status" value="1"/>
</dbReference>
<dbReference type="GO" id="GO:0032391">
    <property type="term" value="C:photoreceptor connecting cilium"/>
    <property type="evidence" value="ECO:0007669"/>
    <property type="project" value="TreeGrafter"/>
</dbReference>